<comment type="caution">
    <text evidence="1">The sequence shown here is derived from an EMBL/GenBank/DDBJ whole genome shotgun (WGS) entry which is preliminary data.</text>
</comment>
<sequence>MAGLDLTHIDWGQPWFAGIANRGELLASTGDEPLCDSLNRLLAAGEGGHGARGRMRTASGKPLLFAPQSDLPEGRAYEAHIHQTGRIPTRDNLHDLFNGLMWFAFPQTKARLNAMQARALKKASAAEGRGPLRDAVTIFDENGLVLACSSDELAQALRRFDWRALFVERRTATLMQTEPWAVGHGLLEKLVRPYKAITAHTLIVPVDDSYFRASPQQRRTTIDRLVADWLDNWPFFTARDLCPLPVLGLPGWWPDNTAPGFYDDTEVFRPGRTRQR</sequence>
<protein>
    <submittedName>
        <fullName evidence="1">DUF3025 family protein</fullName>
    </submittedName>
</protein>
<name>A0A4Q7N6M7_9BURK</name>
<dbReference type="Pfam" id="PF11227">
    <property type="entry name" value="DUF3025"/>
    <property type="match status" value="1"/>
</dbReference>
<dbReference type="OrthoDB" id="5292474at2"/>
<organism evidence="1 2">
    <name type="scientific">Pigmentiphaga kullae</name>
    <dbReference type="NCBI Taxonomy" id="151784"/>
    <lineage>
        <taxon>Bacteria</taxon>
        <taxon>Pseudomonadati</taxon>
        <taxon>Pseudomonadota</taxon>
        <taxon>Betaproteobacteria</taxon>
        <taxon>Burkholderiales</taxon>
        <taxon>Alcaligenaceae</taxon>
        <taxon>Pigmentiphaga</taxon>
    </lineage>
</organism>
<evidence type="ECO:0000313" key="2">
    <source>
        <dbReference type="Proteomes" id="UP000292445"/>
    </source>
</evidence>
<keyword evidence="2" id="KW-1185">Reference proteome</keyword>
<accession>A0A4Q7N6M7</accession>
<dbReference type="InterPro" id="IPR021390">
    <property type="entry name" value="DUF3025"/>
</dbReference>
<dbReference type="EMBL" id="SGXC01000004">
    <property type="protein sequence ID" value="RZS76915.1"/>
    <property type="molecule type" value="Genomic_DNA"/>
</dbReference>
<dbReference type="RefSeq" id="WP_130361987.1">
    <property type="nucleotide sequence ID" value="NZ_SGXC01000004.1"/>
</dbReference>
<reference evidence="1 2" key="1">
    <citation type="submission" date="2019-02" db="EMBL/GenBank/DDBJ databases">
        <title>Genomic Encyclopedia of Type Strains, Phase IV (KMG-IV): sequencing the most valuable type-strain genomes for metagenomic binning, comparative biology and taxonomic classification.</title>
        <authorList>
            <person name="Goeker M."/>
        </authorList>
    </citation>
    <scope>NUCLEOTIDE SEQUENCE [LARGE SCALE GENOMIC DNA]</scope>
    <source>
        <strain evidence="1 2">K24</strain>
    </source>
</reference>
<gene>
    <name evidence="1" type="ORF">EV675_5637</name>
</gene>
<dbReference type="Proteomes" id="UP000292445">
    <property type="component" value="Unassembled WGS sequence"/>
</dbReference>
<dbReference type="AlphaFoldDB" id="A0A4Q7N6M7"/>
<proteinExistence type="predicted"/>
<evidence type="ECO:0000313" key="1">
    <source>
        <dbReference type="EMBL" id="RZS76915.1"/>
    </source>
</evidence>